<keyword evidence="2" id="KW-1185">Reference proteome</keyword>
<dbReference type="AlphaFoldDB" id="A0A081P0S5"/>
<reference evidence="1 2" key="1">
    <citation type="submission" date="2014-06" db="EMBL/GenBank/DDBJ databases">
        <title>Draft genome sequence of Paenibacillus sp. MSt1.</title>
        <authorList>
            <person name="Aw Y.K."/>
            <person name="Ong K.S."/>
            <person name="Gan H.M."/>
            <person name="Lee S.M."/>
        </authorList>
    </citation>
    <scope>NUCLEOTIDE SEQUENCE [LARGE SCALE GENOMIC DNA]</scope>
    <source>
        <strain evidence="1 2">MSt1</strain>
    </source>
</reference>
<dbReference type="Pfam" id="PF10850">
    <property type="entry name" value="DUF2653"/>
    <property type="match status" value="1"/>
</dbReference>
<dbReference type="Proteomes" id="UP000028123">
    <property type="component" value="Unassembled WGS sequence"/>
</dbReference>
<dbReference type="OrthoDB" id="2360753at2"/>
<dbReference type="eggNOG" id="ENOG5033JKR">
    <property type="taxonomic scope" value="Bacteria"/>
</dbReference>
<sequence>MRIQFDEQDIIDSVCVAIAARVNRGQVEGSEPQHVNDISLFFEETKGFSARGRLHYQEYFLNQQELIDAVALYLSAYYSFNAGRLLINLSWDEVAKKFSGEITVER</sequence>
<name>A0A081P0S5_9BACL</name>
<dbReference type="RefSeq" id="WP_036685308.1">
    <property type="nucleotide sequence ID" value="NZ_JNVM01000016.1"/>
</dbReference>
<evidence type="ECO:0000313" key="2">
    <source>
        <dbReference type="Proteomes" id="UP000028123"/>
    </source>
</evidence>
<gene>
    <name evidence="1" type="ORF">ET33_08370</name>
</gene>
<comment type="caution">
    <text evidence="1">The sequence shown here is derived from an EMBL/GenBank/DDBJ whole genome shotgun (WGS) entry which is preliminary data.</text>
</comment>
<dbReference type="EMBL" id="JNVM01000016">
    <property type="protein sequence ID" value="KEQ24298.1"/>
    <property type="molecule type" value="Genomic_DNA"/>
</dbReference>
<dbReference type="InterPro" id="IPR020516">
    <property type="entry name" value="Uncharacterised_YxcD"/>
</dbReference>
<protein>
    <recommendedName>
        <fullName evidence="3">DUF2653 domain-containing protein</fullName>
    </recommendedName>
</protein>
<evidence type="ECO:0008006" key="3">
    <source>
        <dbReference type="Google" id="ProtNLM"/>
    </source>
</evidence>
<evidence type="ECO:0000313" key="1">
    <source>
        <dbReference type="EMBL" id="KEQ24298.1"/>
    </source>
</evidence>
<proteinExistence type="predicted"/>
<accession>A0A081P0S5</accession>
<organism evidence="1 2">
    <name type="scientific">Paenibacillus tyrfis</name>
    <dbReference type="NCBI Taxonomy" id="1501230"/>
    <lineage>
        <taxon>Bacteria</taxon>
        <taxon>Bacillati</taxon>
        <taxon>Bacillota</taxon>
        <taxon>Bacilli</taxon>
        <taxon>Bacillales</taxon>
        <taxon>Paenibacillaceae</taxon>
        <taxon>Paenibacillus</taxon>
    </lineage>
</organism>